<evidence type="ECO:0000256" key="3">
    <source>
        <dbReference type="ARBA" id="ARBA00022764"/>
    </source>
</evidence>
<organism evidence="7 8">
    <name type="scientific">Roseateles subflavus</name>
    <dbReference type="NCBI Taxonomy" id="3053353"/>
    <lineage>
        <taxon>Bacteria</taxon>
        <taxon>Pseudomonadati</taxon>
        <taxon>Pseudomonadota</taxon>
        <taxon>Betaproteobacteria</taxon>
        <taxon>Burkholderiales</taxon>
        <taxon>Sphaerotilaceae</taxon>
        <taxon>Roseateles</taxon>
    </lineage>
</organism>
<evidence type="ECO:0000313" key="8">
    <source>
        <dbReference type="Proteomes" id="UP001238603"/>
    </source>
</evidence>
<keyword evidence="3 4" id="KW-0574">Periplasm</keyword>
<proteinExistence type="inferred from homology"/>
<feature type="chain" id="PRO_5044947053" description="Lipopolysaccharide export system protein LptA" evidence="4">
    <location>
        <begin position="29"/>
        <end position="211"/>
    </location>
</feature>
<comment type="function">
    <text evidence="4">Involved in the assembly of lipopolysaccharide (LPS). Required for the translocation of LPS from the inner membrane to the outer membrane.</text>
</comment>
<dbReference type="Proteomes" id="UP001238603">
    <property type="component" value="Unassembled WGS sequence"/>
</dbReference>
<dbReference type="InterPro" id="IPR014340">
    <property type="entry name" value="LptA"/>
</dbReference>
<comment type="subunit">
    <text evidence="4">Component of the lipopolysaccharide transport and assembly complex.</text>
</comment>
<sequence length="211" mass="22404" precursor="true">MTATGLRAPALLCLPLVAGLIGIVPAHAARDDANKPLNVSADRNGRVDVVRQRSELNGNVILSRGSMQLKAERMDIQQGADGFVLAYAQGETGKPVNFRQDRDVPGESIQGYADQLEYDGRADTIRFIGNAVVRRMRGTVVVDEVSGAVIVYDNRTEVFGVEGGQGALQPNGRVRLVMSPRGSASAPVPAASAPTLQLQPSPALQPPRKTP</sequence>
<evidence type="ECO:0000259" key="6">
    <source>
        <dbReference type="Pfam" id="PF03968"/>
    </source>
</evidence>
<comment type="caution">
    <text evidence="7">The sequence shown here is derived from an EMBL/GenBank/DDBJ whole genome shotgun (WGS) entry which is preliminary data.</text>
</comment>
<feature type="compositionally biased region" description="Low complexity" evidence="5">
    <location>
        <begin position="179"/>
        <end position="202"/>
    </location>
</feature>
<comment type="similarity">
    <text evidence="4">Belongs to the LptA family.</text>
</comment>
<dbReference type="InterPro" id="IPR005653">
    <property type="entry name" value="OstA-like_N"/>
</dbReference>
<protein>
    <recommendedName>
        <fullName evidence="4">Lipopolysaccharide export system protein LptA</fullName>
    </recommendedName>
</protein>
<evidence type="ECO:0000256" key="4">
    <source>
        <dbReference type="HAMAP-Rule" id="MF_01914"/>
    </source>
</evidence>
<feature type="domain" description="Organic solvent tolerance-like N-terminal" evidence="6">
    <location>
        <begin position="41"/>
        <end position="157"/>
    </location>
</feature>
<evidence type="ECO:0000313" key="7">
    <source>
        <dbReference type="EMBL" id="MDL5031089.1"/>
    </source>
</evidence>
<keyword evidence="2 4" id="KW-0732">Signal</keyword>
<dbReference type="NCBIfam" id="TIGR03002">
    <property type="entry name" value="outer_YhbN_LptA"/>
    <property type="match status" value="1"/>
</dbReference>
<dbReference type="InterPro" id="IPR052037">
    <property type="entry name" value="LPS_export_LptA"/>
</dbReference>
<feature type="region of interest" description="Disordered" evidence="5">
    <location>
        <begin position="179"/>
        <end position="211"/>
    </location>
</feature>
<keyword evidence="8" id="KW-1185">Reference proteome</keyword>
<dbReference type="RefSeq" id="WP_285981209.1">
    <property type="nucleotide sequence ID" value="NZ_JASVDS010000001.1"/>
</dbReference>
<reference evidence="7 8" key="1">
    <citation type="submission" date="2023-06" db="EMBL/GenBank/DDBJ databases">
        <title>Pelomonas sp. APW6 16S ribosomal RNA gene genome sequencing and assembly.</title>
        <authorList>
            <person name="Woo H."/>
        </authorList>
    </citation>
    <scope>NUCLEOTIDE SEQUENCE [LARGE SCALE GENOMIC DNA]</scope>
    <source>
        <strain evidence="7 8">APW6</strain>
    </source>
</reference>
<keyword evidence="1 4" id="KW-0813">Transport</keyword>
<evidence type="ECO:0000256" key="2">
    <source>
        <dbReference type="ARBA" id="ARBA00022729"/>
    </source>
</evidence>
<dbReference type="EMBL" id="JASVDS010000001">
    <property type="protein sequence ID" value="MDL5031089.1"/>
    <property type="molecule type" value="Genomic_DNA"/>
</dbReference>
<dbReference type="Pfam" id="PF03968">
    <property type="entry name" value="LptD_N"/>
    <property type="match status" value="1"/>
</dbReference>
<dbReference type="HAMAP" id="MF_01914">
    <property type="entry name" value="LPS_assembly_LptA"/>
    <property type="match status" value="1"/>
</dbReference>
<evidence type="ECO:0000256" key="5">
    <source>
        <dbReference type="SAM" id="MobiDB-lite"/>
    </source>
</evidence>
<accession>A0ABT7LF41</accession>
<dbReference type="PANTHER" id="PTHR36504">
    <property type="entry name" value="LIPOPOLYSACCHARIDE EXPORT SYSTEM PROTEIN LPTA"/>
    <property type="match status" value="1"/>
</dbReference>
<gene>
    <name evidence="4 7" type="primary">lptA</name>
    <name evidence="7" type="ORF">QRD43_04140</name>
</gene>
<name>A0ABT7LF41_9BURK</name>
<dbReference type="Gene3D" id="2.60.450.10">
    <property type="entry name" value="Lipopolysaccharide (LPS) transport protein A like domain"/>
    <property type="match status" value="1"/>
</dbReference>
<feature type="signal peptide" evidence="4">
    <location>
        <begin position="1"/>
        <end position="28"/>
    </location>
</feature>
<evidence type="ECO:0000256" key="1">
    <source>
        <dbReference type="ARBA" id="ARBA00022448"/>
    </source>
</evidence>
<dbReference type="PANTHER" id="PTHR36504:SF1">
    <property type="entry name" value="LIPOPOLYSACCHARIDE EXPORT SYSTEM PROTEIN LPTA"/>
    <property type="match status" value="1"/>
</dbReference>
<comment type="subcellular location">
    <subcellularLocation>
        <location evidence="4">Periplasm</location>
    </subcellularLocation>
</comment>